<dbReference type="Pfam" id="PF07859">
    <property type="entry name" value="Abhydrolase_3"/>
    <property type="match status" value="1"/>
</dbReference>
<dbReference type="PANTHER" id="PTHR48081">
    <property type="entry name" value="AB HYDROLASE SUPERFAMILY PROTEIN C4A8.06C"/>
    <property type="match status" value="1"/>
</dbReference>
<dbReference type="RefSeq" id="WP_229704889.1">
    <property type="nucleotide sequence ID" value="NZ_BMCS01000001.1"/>
</dbReference>
<dbReference type="Gene3D" id="3.40.50.1820">
    <property type="entry name" value="alpha/beta hydrolase"/>
    <property type="match status" value="1"/>
</dbReference>
<dbReference type="Proteomes" id="UP000632454">
    <property type="component" value="Unassembled WGS sequence"/>
</dbReference>
<feature type="region of interest" description="Disordered" evidence="3">
    <location>
        <begin position="1"/>
        <end position="31"/>
    </location>
</feature>
<feature type="domain" description="Alpha/beta hydrolase fold-3" evidence="4">
    <location>
        <begin position="116"/>
        <end position="317"/>
    </location>
</feature>
<evidence type="ECO:0000256" key="2">
    <source>
        <dbReference type="ARBA" id="ARBA00022801"/>
    </source>
</evidence>
<dbReference type="InterPro" id="IPR029058">
    <property type="entry name" value="AB_hydrolase_fold"/>
</dbReference>
<dbReference type="InterPro" id="IPR050300">
    <property type="entry name" value="GDXG_lipolytic_enzyme"/>
</dbReference>
<protein>
    <recommendedName>
        <fullName evidence="4">Alpha/beta hydrolase fold-3 domain-containing protein</fullName>
    </recommendedName>
</protein>
<evidence type="ECO:0000259" key="4">
    <source>
        <dbReference type="Pfam" id="PF07859"/>
    </source>
</evidence>
<evidence type="ECO:0000313" key="6">
    <source>
        <dbReference type="Proteomes" id="UP000632454"/>
    </source>
</evidence>
<comment type="similarity">
    <text evidence="1">Belongs to the 'GDXG' lipolytic enzyme family.</text>
</comment>
<evidence type="ECO:0000313" key="5">
    <source>
        <dbReference type="EMBL" id="GGF15711.1"/>
    </source>
</evidence>
<evidence type="ECO:0000256" key="3">
    <source>
        <dbReference type="SAM" id="MobiDB-lite"/>
    </source>
</evidence>
<sequence>MVFTARGPESDGDPAGEHADMPWHTRRGSRRSRTLNSSLGLAIPALSSGFGLRSVHARTAPSPAMIRAYRPIVNQSMIRFSPVPRGTSVSTVRERHGVRGEWVHGPGVTPGGTIIYYLHGSGFVVCSPRTHRGLVSRLSTLTGLPAFSLDYRLGPEYRFPAAGDDAIAGYQWLLDRGYSPNQIVVAGDSAGGHMALDLLAHNHAHGIGQPRAMVLFSPLSDPTFGLSLARQNSGHRDPMIDARLGANVIRMYLGDVPDDHPRLTIPVTPEMALPPTLIQAGSLEVMADDARDIHHRLTAAGGRSELQIWPDQTHVFQMFPLFAPEAGRAVRAASSFVTQQFDSSSAR</sequence>
<dbReference type="PANTHER" id="PTHR48081:SF30">
    <property type="entry name" value="ACETYL-HYDROLASE LIPR-RELATED"/>
    <property type="match status" value="1"/>
</dbReference>
<reference evidence="6" key="1">
    <citation type="journal article" date="2019" name="Int. J. Syst. Evol. Microbiol.">
        <title>The Global Catalogue of Microorganisms (GCM) 10K type strain sequencing project: providing services to taxonomists for standard genome sequencing and annotation.</title>
        <authorList>
            <consortium name="The Broad Institute Genomics Platform"/>
            <consortium name="The Broad Institute Genome Sequencing Center for Infectious Disease"/>
            <person name="Wu L."/>
            <person name="Ma J."/>
        </authorList>
    </citation>
    <scope>NUCLEOTIDE SEQUENCE [LARGE SCALE GENOMIC DNA]</scope>
    <source>
        <strain evidence="6">CCM 7855</strain>
    </source>
</reference>
<keyword evidence="2" id="KW-0378">Hydrolase</keyword>
<dbReference type="EMBL" id="BMCS01000001">
    <property type="protein sequence ID" value="GGF15711.1"/>
    <property type="molecule type" value="Genomic_DNA"/>
</dbReference>
<accession>A0ABQ1UFQ9</accession>
<organism evidence="5 6">
    <name type="scientific">Williamsia phyllosphaerae</name>
    <dbReference type="NCBI Taxonomy" id="885042"/>
    <lineage>
        <taxon>Bacteria</taxon>
        <taxon>Bacillati</taxon>
        <taxon>Actinomycetota</taxon>
        <taxon>Actinomycetes</taxon>
        <taxon>Mycobacteriales</taxon>
        <taxon>Nocardiaceae</taxon>
        <taxon>Williamsia</taxon>
    </lineage>
</organism>
<proteinExistence type="inferred from homology"/>
<comment type="caution">
    <text evidence="5">The sequence shown here is derived from an EMBL/GenBank/DDBJ whole genome shotgun (WGS) entry which is preliminary data.</text>
</comment>
<name>A0ABQ1UFQ9_9NOCA</name>
<evidence type="ECO:0000256" key="1">
    <source>
        <dbReference type="ARBA" id="ARBA00010515"/>
    </source>
</evidence>
<keyword evidence="6" id="KW-1185">Reference proteome</keyword>
<dbReference type="InterPro" id="IPR013094">
    <property type="entry name" value="AB_hydrolase_3"/>
</dbReference>
<dbReference type="SUPFAM" id="SSF53474">
    <property type="entry name" value="alpha/beta-Hydrolases"/>
    <property type="match status" value="1"/>
</dbReference>
<gene>
    <name evidence="5" type="ORF">GCM10007298_09660</name>
</gene>